<evidence type="ECO:0000313" key="3">
    <source>
        <dbReference type="Proteomes" id="UP000324705"/>
    </source>
</evidence>
<reference evidence="2 3" key="1">
    <citation type="submission" date="2017-09" db="EMBL/GenBank/DDBJ databases">
        <authorList>
            <consortium name="International Durum Wheat Genome Sequencing Consortium (IDWGSC)"/>
            <person name="Milanesi L."/>
        </authorList>
    </citation>
    <scope>NUCLEOTIDE SEQUENCE [LARGE SCALE GENOMIC DNA]</scope>
    <source>
        <strain evidence="3">cv. Svevo</strain>
    </source>
</reference>
<protein>
    <submittedName>
        <fullName evidence="2">Uncharacterized protein</fullName>
    </submittedName>
</protein>
<feature type="region of interest" description="Disordered" evidence="1">
    <location>
        <begin position="23"/>
        <end position="47"/>
    </location>
</feature>
<evidence type="ECO:0000313" key="2">
    <source>
        <dbReference type="EMBL" id="VAH93982.1"/>
    </source>
</evidence>
<feature type="compositionally biased region" description="Basic and acidic residues" evidence="1">
    <location>
        <begin position="31"/>
        <end position="47"/>
    </location>
</feature>
<name>A0A9R0W079_TRITD</name>
<keyword evidence="3" id="KW-1185">Reference proteome</keyword>
<dbReference type="EMBL" id="LT934117">
    <property type="protein sequence ID" value="VAH93982.1"/>
    <property type="molecule type" value="Genomic_DNA"/>
</dbReference>
<dbReference type="Gramene" id="TRITD4Av1G171480.2">
    <property type="protein sequence ID" value="TRITD4Av1G171480.2"/>
    <property type="gene ID" value="TRITD4Av1G171480"/>
</dbReference>
<gene>
    <name evidence="2" type="ORF">TRITD_4Av1G171480</name>
</gene>
<evidence type="ECO:0000256" key="1">
    <source>
        <dbReference type="SAM" id="MobiDB-lite"/>
    </source>
</evidence>
<organism evidence="2 3">
    <name type="scientific">Triticum turgidum subsp. durum</name>
    <name type="common">Durum wheat</name>
    <name type="synonym">Triticum durum</name>
    <dbReference type="NCBI Taxonomy" id="4567"/>
    <lineage>
        <taxon>Eukaryota</taxon>
        <taxon>Viridiplantae</taxon>
        <taxon>Streptophyta</taxon>
        <taxon>Embryophyta</taxon>
        <taxon>Tracheophyta</taxon>
        <taxon>Spermatophyta</taxon>
        <taxon>Magnoliopsida</taxon>
        <taxon>Liliopsida</taxon>
        <taxon>Poales</taxon>
        <taxon>Poaceae</taxon>
        <taxon>BOP clade</taxon>
        <taxon>Pooideae</taxon>
        <taxon>Triticodae</taxon>
        <taxon>Triticeae</taxon>
        <taxon>Triticinae</taxon>
        <taxon>Triticum</taxon>
    </lineage>
</organism>
<proteinExistence type="predicted"/>
<dbReference type="AlphaFoldDB" id="A0A9R0W079"/>
<accession>A0A9R0W079</accession>
<dbReference type="Proteomes" id="UP000324705">
    <property type="component" value="Chromosome 4A"/>
</dbReference>
<sequence length="133" mass="13907">MAAPPPLYHPAIAVDEDDDVAVPPGGGGAHFVDRGDEGCSRKASEEKVVERPRTAALDRFVDAFTRRQAAKERPPPVPGVPVAAAVPPGGGGAHFAVRGDEGCLRRGSEEEVAEGSCTVALDHEAVQTWIYPS</sequence>